<dbReference type="InterPro" id="IPR017853">
    <property type="entry name" value="GH"/>
</dbReference>
<evidence type="ECO:0000256" key="2">
    <source>
        <dbReference type="ARBA" id="ARBA00010687"/>
    </source>
</evidence>
<feature type="domain" description="F5/8 type C" evidence="12">
    <location>
        <begin position="1867"/>
        <end position="2015"/>
    </location>
</feature>
<dbReference type="Gene3D" id="3.20.20.80">
    <property type="entry name" value="Glycosidases"/>
    <property type="match status" value="1"/>
</dbReference>
<feature type="domain" description="SLH" evidence="13">
    <location>
        <begin position="2904"/>
        <end position="2959"/>
    </location>
</feature>
<dbReference type="Pfam" id="PF04862">
    <property type="entry name" value="DUF642"/>
    <property type="match status" value="1"/>
</dbReference>
<dbReference type="InterPro" id="IPR006946">
    <property type="entry name" value="DGR2-like_dom"/>
</dbReference>
<dbReference type="InterPro" id="IPR000421">
    <property type="entry name" value="FA58C"/>
</dbReference>
<evidence type="ECO:0000259" key="12">
    <source>
        <dbReference type="PROSITE" id="PS50022"/>
    </source>
</evidence>
<keyword evidence="15" id="KW-1185">Reference proteome</keyword>
<keyword evidence="9" id="KW-0624">Polysaccharide degradation</keyword>
<dbReference type="Gene3D" id="2.60.120.260">
    <property type="entry name" value="Galactose-binding domain-like"/>
    <property type="match status" value="3"/>
</dbReference>
<keyword evidence="8 10" id="KW-0326">Glycosidase</keyword>
<dbReference type="Pfam" id="PF02368">
    <property type="entry name" value="Big_2"/>
    <property type="match status" value="5"/>
</dbReference>
<dbReference type="RefSeq" id="WP_183570801.1">
    <property type="nucleotide sequence ID" value="NZ_CBCSLB010000029.1"/>
</dbReference>
<dbReference type="Gene3D" id="2.60.40.1080">
    <property type="match status" value="6"/>
</dbReference>
<dbReference type="PROSITE" id="PS50022">
    <property type="entry name" value="FA58C_3"/>
    <property type="match status" value="1"/>
</dbReference>
<dbReference type="Pfam" id="PF00395">
    <property type="entry name" value="SLH"/>
    <property type="match status" value="3"/>
</dbReference>
<dbReference type="GO" id="GO:0015926">
    <property type="term" value="F:glucosidase activity"/>
    <property type="evidence" value="ECO:0007669"/>
    <property type="project" value="InterPro"/>
</dbReference>
<accession>A0A7W5GDC6</accession>
<feature type="domain" description="SLH" evidence="13">
    <location>
        <begin position="2776"/>
        <end position="2839"/>
    </location>
</feature>
<protein>
    <recommendedName>
        <fullName evidence="3 10">Arabinogalactan endo-beta-1,4-galactanase</fullName>
        <ecNumber evidence="3 10">3.2.1.89</ecNumber>
    </recommendedName>
</protein>
<sequence>MNSKRLSKKLVLRFLAFVLALLSIFYQMPLIPAQAASQSGSPMEMNGGTNLDFSSLAGWTTTGNVTHLASGGQGGSGAASLAADSSISQTIKGIPQGSYTVSIWAKGTGSTNGNAATRMVVSNTGGPETVSKISSYTNSNTFTDIGLRTVLVYNGQMTITVSTPSGHTLVVDKIEITLDSNDENTIQNWDFESSLSDWTTSGDVSVSNDADAGAGAVKLGTGAEISQTVEVQPNSSYILTMRAKVDVADAFRQDLVKVHLGEGLNVVRLVTGNRVNLGVKNGVTVLRQAPSSTEGYSLISVSFKTGPNDTRVTIYANTIYDQAYKDSVTLYTTDTHESGGFLADDWTGNGANNSHVDNFNLFRVNSHYIRGAEASFLPLIEDNNGKYFANGVQQDMLRIMSNHGVNSIANMVFVEAGALVYEESGGKYVQRWVGSNDEEGNPYPLTMVPGAFDKIRTANIGERATALGMSFMPGLHYNDTWMSQAQANTPVSWIETSYDGVMTTAPLELLKSAVYNYVYDFMKELKDRNVDVIGVKHGNEQNSGILRPIGSGASSNGHVQLVNASIEAAQAAYPGLPASVHSNNGYGVSNYTSWFTSIINNGVNVTAQAGTSYGGHPTSDTMSINRAMNGNNTLRYNDQIVAETAHAFTSYALNGSASTMGITNHYDRNSPNGHNGQYNWLLDFIQSASDVPNPYGQMRGFYCWPAEWIPTVGANWFEYGPPAETARTLFNNGDTSIREMGSVKPGKAGDMMDSMYAFMARGWPKDKADTMQTPLQGYGTYTVAQTDPTGITLTKSSTTIRVGQSEKLLPTITPMNEVLTDSEILWTSSASGVVTVNSKGFVTGVSPGSATITAKVGNVSTTISVTVNPNTLADTNVEGDLTLNYSINSGSASAIADGTTINVNVFDKIRLTPSLASSVTDKVVWYKSSDPEVASFFGETWQTPPGEMFHLTTATGTNNGGTPFVQLNAKKGGTTTITARNSAGEEMLSFEVVSNHIAVTKVNVSPKDNELGIGRTVQLSAAIEPANASLYKIHWSSSDEAVATVSDKGVVKGVGLGSAIIRATSDDIGTDLYDESTVEVVPQKVEYIDLDKTTMTMQINSSRTLNTIIQPVNAYNKSVKWVSDNTAVATVDENTGLVSALGLGTANITATTQDGSELTASSLVKVQAHAIPLTGIGVGEELRSGYYFKSNYFSTYSDSSYNPKVDENKPTYLLRVTSAPDDATNTDVIWTSSNPDVVSVALDGMLTAHKPGFAMITATSVEGGHTVNVPIYVPTISENFNNRAVDNTWGDNGPAITNASSVITGATGAMGGSVKESVSNTDDHYLSYSVNAGGDRGSLKTFSPAVKNDKVVVDFDYNAANPTGSTNGAYFALLDNNKNILFGMEARNGVLNYSAGGKPLRYNGLTTSSDPLTLANAKPVGTNFNSFNVWNNLHIELNMKTNTVDFTITRKDDPSITTSHTGISLGTDHTGTLNNLLLYATRSSGNVVWNASIDNFNVYAAAPVPDQVLLNTKTVNLVPIEGTISSEYQLEASVAPAEVSQGITWSSSNPSLVTVTDGLVKPTNMVDTVGNIVSGEAVISARSTEDSTIFATATVKIVNPTDISYEWFKLTDTQGKPYEDGTFDVETGNELLLTPRVGVAGTDRPIASANWTTSTPDLVSITPESNGGANIRFLEMGEAKITVTANFYYETDQVFDVTFNVSGSKLLDTSALITAIQNAEEAKTYEDKYYKQDTLLAYKTTVEQAQEHLVEAITEEWDYLYQNIIHMDVQKLYAAVNALQLLDVIEVEAIKINSIALPFAVGMTRNASAVVTPAFATNDRVVWSSGNKAVATVDEYTGVIKAVGPGSATIYAKDIKGMITDSITVTVNALNNGDISSYFDSYAGSVSAGGTHGVNTPTNPLLNARNGTTNLVWTTGNSNESWWMVDLGAEAIIEQIDIAFWGQPSRFVLQAASDSSGPWTTLHDTLGELAADGGPTNPASYTAPANTKGQYIRVNNLKATGSQWTAMTYFRAIGTFEIEGTGETIDRSALAALINEASDLRQHDYTTATWQTMHSALENAKTVLTNAEATQTEINDAVTVLENAIDALAVRIINTVTVNGGSGDGSYEAGVTVTIAADAPPQGKQFKVWTVEGDGVILADAQASSTTFTMPENALEVTASYEDAPVVPTITTLYLIGGTVGTDYSQTLAATGNTPITWSIDNGNLPDGLSLSGNTISGKPTVLGTFNFTVKATNTAGNVTQALSIVISSTATLESATIGPVTRDFYLDNPTDIVTSITWNDATIVTGVVIGTDDLESPNDFTVVGNILTITEDFLLGLNLSDGDTVALSISFDVGNATLTIEAEQSPISGTDASLSGLTVGGSAVSDFIEGTYIYSVELPYGTQSGSQPAIVAAIASDSKAAVSITQAATLPGSAIVGVTAEDGTTKQTYIINFTLGAAPNTAPIRKAAVPATATESATVNHAYTINLAAIFEDANADTLTYKVSVNGAADIGASANYSYTPTSTGTTALVFKANDGTVDSIDTYTMTLTANAASNGGGEGTPTTPPSTPPVGGTTKTEITIIGNTATATTTFTATVDDSDKATAAVTQEQISYAISQALAEVEKHENVTAIAIEIKVDAKADATIVDFIIPKIAMELVADGKTDSLKVSTPFAHINFDAAALSTIYSEAAEDIKITASKVEVSTLSAEAQQAVGERPVFYFSVTSGDKTISQFGGTVSVAVPYTPKDGEHTNSIVIYYINAEGKLEIVNNSSYDPETGMMNFIKSHFSLYAIGYSKVDFHDVAANAWYSQAIGFIAARGITEGTGDGNYSPDAKLTRAEFLVMMMRAYGIAPDVNGADNFADAGNTWYTGYLSAAKELGISDGVGNNMFAPGKEITRQEMFTLLYNALKLIGSLPEGSSGKTLSDFVDAGDIAESWAKDAMTLLVETGTISGSGGRLSPTSTSTRAEMAQVIYNLLSK</sequence>
<dbReference type="InterPro" id="IPR011683">
    <property type="entry name" value="Glyco_hydro_53"/>
</dbReference>
<dbReference type="Gene3D" id="1.20.1270.70">
    <property type="entry name" value="Designed single chain three-helix bundle"/>
    <property type="match status" value="1"/>
</dbReference>
<dbReference type="SUPFAM" id="SSF49313">
    <property type="entry name" value="Cadherin-like"/>
    <property type="match status" value="1"/>
</dbReference>
<dbReference type="GO" id="GO:0005509">
    <property type="term" value="F:calcium ion binding"/>
    <property type="evidence" value="ECO:0007669"/>
    <property type="project" value="InterPro"/>
</dbReference>
<keyword evidence="4" id="KW-0732">Signal</keyword>
<dbReference type="InterPro" id="IPR013783">
    <property type="entry name" value="Ig-like_fold"/>
</dbReference>
<dbReference type="PANTHER" id="PTHR34983">
    <property type="entry name" value="ARABINOGALACTAN ENDO-BETA-1,4-GALACTANASE A"/>
    <property type="match status" value="1"/>
</dbReference>
<dbReference type="GO" id="GO:0045490">
    <property type="term" value="P:pectin catabolic process"/>
    <property type="evidence" value="ECO:0007669"/>
    <property type="project" value="TreeGrafter"/>
</dbReference>
<dbReference type="InterPro" id="IPR008964">
    <property type="entry name" value="Invasin/intimin_cell_adhesion"/>
</dbReference>
<keyword evidence="5 10" id="KW-0378">Hydrolase</keyword>
<dbReference type="Gene3D" id="2.60.40.10">
    <property type="entry name" value="Immunoglobulins"/>
    <property type="match status" value="2"/>
</dbReference>
<organism evidence="14 15">
    <name type="scientific">Paenibacillus endophyticus</name>
    <dbReference type="NCBI Taxonomy" id="1294268"/>
    <lineage>
        <taxon>Bacteria</taxon>
        <taxon>Bacillati</taxon>
        <taxon>Bacillota</taxon>
        <taxon>Bacilli</taxon>
        <taxon>Bacillales</taxon>
        <taxon>Paenibacillaceae</taxon>
        <taxon>Paenibacillus</taxon>
    </lineage>
</organism>
<dbReference type="Pfam" id="PF07745">
    <property type="entry name" value="Glyco_hydro_53"/>
    <property type="match status" value="1"/>
</dbReference>
<comment type="similarity">
    <text evidence="2 10">Belongs to the glycosyl hydrolase 53 family.</text>
</comment>
<dbReference type="SUPFAM" id="SSF49373">
    <property type="entry name" value="Invasin/intimin cell-adhesion fragments"/>
    <property type="match status" value="6"/>
</dbReference>
<dbReference type="SUPFAM" id="SSF49785">
    <property type="entry name" value="Galactose-binding domain-like"/>
    <property type="match status" value="2"/>
</dbReference>
<gene>
    <name evidence="14" type="ORF">FHS16_005917</name>
</gene>
<dbReference type="SUPFAM" id="SSF51445">
    <property type="entry name" value="(Trans)glycosidases"/>
    <property type="match status" value="1"/>
</dbReference>
<evidence type="ECO:0000256" key="11">
    <source>
        <dbReference type="SAM" id="MobiDB-lite"/>
    </source>
</evidence>
<dbReference type="Pfam" id="PF03442">
    <property type="entry name" value="CBM_X2"/>
    <property type="match status" value="1"/>
</dbReference>
<evidence type="ECO:0000256" key="5">
    <source>
        <dbReference type="ARBA" id="ARBA00022801"/>
    </source>
</evidence>
<dbReference type="Proteomes" id="UP000518605">
    <property type="component" value="Unassembled WGS sequence"/>
</dbReference>
<proteinExistence type="inferred from homology"/>
<dbReference type="SMART" id="SM00635">
    <property type="entry name" value="BID_2"/>
    <property type="match status" value="6"/>
</dbReference>
<evidence type="ECO:0000256" key="8">
    <source>
        <dbReference type="ARBA" id="ARBA00023295"/>
    </source>
</evidence>
<dbReference type="PANTHER" id="PTHR34983:SF1">
    <property type="entry name" value="ARABINOGALACTAN ENDO-BETA-1,4-GALACTANASE A"/>
    <property type="match status" value="1"/>
</dbReference>
<feature type="region of interest" description="Disordered" evidence="11">
    <location>
        <begin position="2533"/>
        <end position="2553"/>
    </location>
</feature>
<evidence type="ECO:0000256" key="10">
    <source>
        <dbReference type="RuleBase" id="RU361192"/>
    </source>
</evidence>
<keyword evidence="6" id="KW-0136">Cellulose degradation</keyword>
<name>A0A7W5GDC6_9BACL</name>
<comment type="caution">
    <text evidence="14">The sequence shown here is derived from an EMBL/GenBank/DDBJ whole genome shotgun (WGS) entry which is preliminary data.</text>
</comment>
<evidence type="ECO:0000256" key="6">
    <source>
        <dbReference type="ARBA" id="ARBA00023001"/>
    </source>
</evidence>
<dbReference type="GO" id="GO:0016020">
    <property type="term" value="C:membrane"/>
    <property type="evidence" value="ECO:0007669"/>
    <property type="project" value="InterPro"/>
</dbReference>
<dbReference type="GO" id="GO:0031218">
    <property type="term" value="F:arabinogalactan endo-1,4-beta-galactosidase activity"/>
    <property type="evidence" value="ECO:0007669"/>
    <property type="project" value="UniProtKB-EC"/>
</dbReference>
<dbReference type="InterPro" id="IPR003343">
    <property type="entry name" value="Big_2"/>
</dbReference>
<evidence type="ECO:0000256" key="9">
    <source>
        <dbReference type="ARBA" id="ARBA00023326"/>
    </source>
</evidence>
<dbReference type="GO" id="GO:0030245">
    <property type="term" value="P:cellulose catabolic process"/>
    <property type="evidence" value="ECO:0007669"/>
    <property type="project" value="UniProtKB-KW"/>
</dbReference>
<reference evidence="14 15" key="1">
    <citation type="submission" date="2020-08" db="EMBL/GenBank/DDBJ databases">
        <title>Genomic Encyclopedia of Type Strains, Phase III (KMG-III): the genomes of soil and plant-associated and newly described type strains.</title>
        <authorList>
            <person name="Whitman W."/>
        </authorList>
    </citation>
    <scope>NUCLEOTIDE SEQUENCE [LARGE SCALE GENOMIC DNA]</scope>
    <source>
        <strain evidence="14 15">CECT 8234</strain>
    </source>
</reference>
<evidence type="ECO:0000313" key="14">
    <source>
        <dbReference type="EMBL" id="MBB3155801.1"/>
    </source>
</evidence>
<comment type="catalytic activity">
    <reaction evidence="1 10">
        <text>The enzyme specifically hydrolyzes (1-&gt;4)-beta-D-galactosidic linkages in type I arabinogalactans.</text>
        <dbReference type="EC" id="3.2.1.89"/>
    </reaction>
</comment>
<dbReference type="InterPro" id="IPR015919">
    <property type="entry name" value="Cadherin-like_sf"/>
</dbReference>
<dbReference type="Pfam" id="PF22633">
    <property type="entry name" value="F5_F8_type_C_2"/>
    <property type="match status" value="1"/>
</dbReference>
<dbReference type="EMBL" id="JACHXW010000029">
    <property type="protein sequence ID" value="MBB3155801.1"/>
    <property type="molecule type" value="Genomic_DNA"/>
</dbReference>
<dbReference type="PROSITE" id="PS51272">
    <property type="entry name" value="SLH"/>
    <property type="match status" value="3"/>
</dbReference>
<evidence type="ECO:0000256" key="4">
    <source>
        <dbReference type="ARBA" id="ARBA00022729"/>
    </source>
</evidence>
<dbReference type="InterPro" id="IPR005102">
    <property type="entry name" value="Carbo-bd_X2"/>
</dbReference>
<evidence type="ECO:0000256" key="7">
    <source>
        <dbReference type="ARBA" id="ARBA00023277"/>
    </source>
</evidence>
<dbReference type="InterPro" id="IPR008979">
    <property type="entry name" value="Galactose-bd-like_sf"/>
</dbReference>
<dbReference type="Pfam" id="PF07554">
    <property type="entry name" value="FIVAR"/>
    <property type="match status" value="1"/>
</dbReference>
<evidence type="ECO:0000256" key="1">
    <source>
        <dbReference type="ARBA" id="ARBA00001695"/>
    </source>
</evidence>
<dbReference type="EC" id="3.2.1.89" evidence="3 10"/>
<feature type="domain" description="SLH" evidence="13">
    <location>
        <begin position="2840"/>
        <end position="2899"/>
    </location>
</feature>
<evidence type="ECO:0000259" key="13">
    <source>
        <dbReference type="PROSITE" id="PS51272"/>
    </source>
</evidence>
<evidence type="ECO:0000256" key="3">
    <source>
        <dbReference type="ARBA" id="ARBA00012556"/>
    </source>
</evidence>
<evidence type="ECO:0000313" key="15">
    <source>
        <dbReference type="Proteomes" id="UP000518605"/>
    </source>
</evidence>
<dbReference type="InterPro" id="IPR001119">
    <property type="entry name" value="SLH_dom"/>
</dbReference>
<keyword evidence="7" id="KW-0119">Carbohydrate metabolism</keyword>